<organism evidence="1 2">
    <name type="scientific">Algimonas porphyrae</name>
    <dbReference type="NCBI Taxonomy" id="1128113"/>
    <lineage>
        <taxon>Bacteria</taxon>
        <taxon>Pseudomonadati</taxon>
        <taxon>Pseudomonadota</taxon>
        <taxon>Alphaproteobacteria</taxon>
        <taxon>Maricaulales</taxon>
        <taxon>Robiginitomaculaceae</taxon>
        <taxon>Algimonas</taxon>
    </lineage>
</organism>
<comment type="caution">
    <text evidence="1">The sequence shown here is derived from an EMBL/GenBank/DDBJ whole genome shotgun (WGS) entry which is preliminary data.</text>
</comment>
<proteinExistence type="predicted"/>
<dbReference type="Gene3D" id="2.60.120.650">
    <property type="entry name" value="Cupin"/>
    <property type="match status" value="1"/>
</dbReference>
<dbReference type="RefSeq" id="WP_284373398.1">
    <property type="nucleotide sequence ID" value="NZ_BSNJ01000005.1"/>
</dbReference>
<evidence type="ECO:0008006" key="3">
    <source>
        <dbReference type="Google" id="ProtNLM"/>
    </source>
</evidence>
<evidence type="ECO:0000313" key="2">
    <source>
        <dbReference type="Proteomes" id="UP001161390"/>
    </source>
</evidence>
<dbReference type="EMBL" id="BSNJ01000005">
    <property type="protein sequence ID" value="GLQ21640.1"/>
    <property type="molecule type" value="Genomic_DNA"/>
</dbReference>
<keyword evidence="2" id="KW-1185">Reference proteome</keyword>
<dbReference type="SUPFAM" id="SSF51197">
    <property type="entry name" value="Clavaminate synthase-like"/>
    <property type="match status" value="1"/>
</dbReference>
<reference evidence="1" key="2">
    <citation type="submission" date="2023-01" db="EMBL/GenBank/DDBJ databases">
        <title>Draft genome sequence of Algimonas porphyrae strain NBRC 108216.</title>
        <authorList>
            <person name="Sun Q."/>
            <person name="Mori K."/>
        </authorList>
    </citation>
    <scope>NUCLEOTIDE SEQUENCE</scope>
    <source>
        <strain evidence="1">NBRC 108216</strain>
    </source>
</reference>
<dbReference type="Proteomes" id="UP001161390">
    <property type="component" value="Unassembled WGS sequence"/>
</dbReference>
<reference evidence="1" key="1">
    <citation type="journal article" date="2014" name="Int. J. Syst. Evol. Microbiol.">
        <title>Complete genome of a new Firmicutes species belonging to the dominant human colonic microbiota ('Ruminococcus bicirculans') reveals two chromosomes and a selective capacity to utilize plant glucans.</title>
        <authorList>
            <consortium name="NISC Comparative Sequencing Program"/>
            <person name="Wegmann U."/>
            <person name="Louis P."/>
            <person name="Goesmann A."/>
            <person name="Henrissat B."/>
            <person name="Duncan S.H."/>
            <person name="Flint H.J."/>
        </authorList>
    </citation>
    <scope>NUCLEOTIDE SEQUENCE</scope>
    <source>
        <strain evidence="1">NBRC 108216</strain>
    </source>
</reference>
<sequence length="311" mass="35002">MTILTRWSDEERAQYGAEIQTFPHRLGASGLFTDDALAALLDRHPKHLIDVCTMTDDPDFPDRHCTVDPAGATGAEMVEIAKSGAIWINIREAMNTDPAYRPLMDAAYAELKANTGQTARKRNRRGGILISSPAAKVPYHCDPTQTLLWHVRGRKRVFVYPTTEAFLPDEAYEAIVLGERDQDVPYRSSYDASAQIFDLPDDTLVCWPHTSPHRVVNQGFCVSMVMECTTHDSAVRNGAMYFNGLLRRHFKAQPQWSGSGSFERLLKAYAGHALRKLGAHRAHIREDYVRFRLDPGQPSMLSPVPAYIRNF</sequence>
<protein>
    <recommendedName>
        <fullName evidence="3">JmjC domain-containing protein</fullName>
    </recommendedName>
</protein>
<evidence type="ECO:0000313" key="1">
    <source>
        <dbReference type="EMBL" id="GLQ21640.1"/>
    </source>
</evidence>
<accession>A0ABQ5V3H9</accession>
<gene>
    <name evidence="1" type="ORF">GCM10007854_25950</name>
</gene>
<name>A0ABQ5V3H9_9PROT</name>